<organism evidence="1">
    <name type="scientific">uncultured spirochete</name>
    <dbReference type="NCBI Taxonomy" id="156406"/>
    <lineage>
        <taxon>Bacteria</taxon>
        <taxon>Pseudomonadati</taxon>
        <taxon>Spirochaetota</taxon>
        <taxon>Spirochaetia</taxon>
        <taxon>Spirochaetales</taxon>
        <taxon>environmental samples</taxon>
    </lineage>
</organism>
<name>A0A3P3XI67_9SPIR</name>
<dbReference type="PANTHER" id="PTHR32432">
    <property type="entry name" value="CELL DIVISION PROTEIN FTSA-RELATED"/>
    <property type="match status" value="1"/>
</dbReference>
<dbReference type="PANTHER" id="PTHR32432:SF13">
    <property type="entry name" value="ETHANOLAMINE AMMONIA-LYASE REACTIVASE EUTA"/>
    <property type="match status" value="1"/>
</dbReference>
<keyword evidence="1" id="KW-0456">Lyase</keyword>
<dbReference type="EMBL" id="FWDM01000018">
    <property type="protein sequence ID" value="SLM12569.1"/>
    <property type="molecule type" value="Genomic_DNA"/>
</dbReference>
<gene>
    <name evidence="1" type="primary">eutA</name>
    <name evidence="1" type="ORF">SPIROBIBN47_250092</name>
</gene>
<proteinExistence type="predicted"/>
<dbReference type="InterPro" id="IPR050696">
    <property type="entry name" value="FtsA/MreB"/>
</dbReference>
<dbReference type="InterPro" id="IPR043129">
    <property type="entry name" value="ATPase_NBD"/>
</dbReference>
<dbReference type="Pfam" id="PF06277">
    <property type="entry name" value="EutA"/>
    <property type="match status" value="1"/>
</dbReference>
<dbReference type="AlphaFoldDB" id="A0A3P3XI67"/>
<reference evidence="1" key="1">
    <citation type="submission" date="2017-02" db="EMBL/GenBank/DDBJ databases">
        <authorList>
            <person name="Regsiter A."/>
            <person name="William W."/>
        </authorList>
    </citation>
    <scope>NUCLEOTIDE SEQUENCE</scope>
    <source>
        <strain evidence="1">Bib</strain>
    </source>
</reference>
<dbReference type="InterPro" id="IPR009377">
    <property type="entry name" value="EutA"/>
</dbReference>
<protein>
    <submittedName>
        <fullName evidence="1">Reactivating factor for ethanolamine ammonia lyase</fullName>
    </submittedName>
</protein>
<dbReference type="PIRSF" id="PIRSF012293">
    <property type="entry name" value="EutA"/>
    <property type="match status" value="1"/>
</dbReference>
<dbReference type="GO" id="GO:0016829">
    <property type="term" value="F:lyase activity"/>
    <property type="evidence" value="ECO:0007669"/>
    <property type="project" value="UniProtKB-KW"/>
</dbReference>
<sequence>MDNTRRMISVGIDIGTTTTQVVFSELSLVAIARAGQIPRLDIADRSVLFESDIVFTPLIDSRTIDADKLSSIIRAQYEKAGILPSQVETGAAIITGETARKQNADKVLAAIAGLAGDFVVTVAGPNVEGMIAGRGSGAAAYSRQHFATVANIDIGGGSANGALFHLGEIEASAAMNFGGRVIELDGPVVRAITNAGEAICASVGIKLKPGDRPSLGDLRKITDAMAELTILLVEGGTSPLAEKLYQTAPLPGNANLKNIMFSGGIGYYYYNPIGLNSVEDVACHDDIGPLLAESLRKETRFSRYTILQPKETRRATVLGASAQTLTLSGSTIWADPSILPLKNVPVTALVSGSDPSDITEALRRWDLNPSNDIFAIALDMQHGLDYKELSRIAENLAVFAKDLPPDKPLIVITKRDYAQSLGQTIKGIDKNRPLLIIDQVGLEEGDYIDIGSPLMDGRVVPLVVKTLIFYH</sequence>
<dbReference type="SUPFAM" id="SSF53067">
    <property type="entry name" value="Actin-like ATPase domain"/>
    <property type="match status" value="1"/>
</dbReference>
<evidence type="ECO:0000313" key="1">
    <source>
        <dbReference type="EMBL" id="SLM12569.1"/>
    </source>
</evidence>
<accession>A0A3P3XI67</accession>